<protein>
    <submittedName>
        <fullName evidence="4">GNAT family N-acetyltransferase</fullName>
    </submittedName>
</protein>
<sequence length="268" mass="30692">MKKFDWKNVLNEDEKKQVLSLQKQRESEQSIHHKLDLGFVDGEKSYAKHLLYWEDDQLVGYAWATSFDPTELELTLILSESTEDLTAVLAEIQRYAKEQSVTNTVLIADQANKFLADGFEKQAIEKQFSEYFMLLDLDKNASNEQKTVPLVSPRETDLPALEQLLGGSPLAEDLKNTRVYKEADQVLACIRLDEDHGNWGIFGFVVQEDQRGKGLGKQVLNGAIQLILESDPKSIYLEVETENKPAYHLYLSTGFDVRNQYDYYDLSK</sequence>
<proteinExistence type="predicted"/>
<keyword evidence="1" id="KW-0808">Transferase</keyword>
<organism evidence="4 5">
    <name type="scientific">Enterococcus larvae</name>
    <dbReference type="NCBI Taxonomy" id="2794352"/>
    <lineage>
        <taxon>Bacteria</taxon>
        <taxon>Bacillati</taxon>
        <taxon>Bacillota</taxon>
        <taxon>Bacilli</taxon>
        <taxon>Lactobacillales</taxon>
        <taxon>Enterococcaceae</taxon>
        <taxon>Enterococcus</taxon>
    </lineage>
</organism>
<dbReference type="Pfam" id="PF00583">
    <property type="entry name" value="Acetyltransf_1"/>
    <property type="match status" value="1"/>
</dbReference>
<comment type="caution">
    <text evidence="4">The sequence shown here is derived from an EMBL/GenBank/DDBJ whole genome shotgun (WGS) entry which is preliminary data.</text>
</comment>
<dbReference type="InterPro" id="IPR050680">
    <property type="entry name" value="YpeA/RimI_acetyltransf"/>
</dbReference>
<dbReference type="Gene3D" id="3.40.630.30">
    <property type="match status" value="1"/>
</dbReference>
<keyword evidence="2" id="KW-0012">Acyltransferase</keyword>
<dbReference type="EMBL" id="JAEDXU010000002">
    <property type="protein sequence ID" value="MBP1045613.1"/>
    <property type="molecule type" value="Genomic_DNA"/>
</dbReference>
<name>A0ABS4CGP2_9ENTE</name>
<feature type="domain" description="N-acetyltransferase" evidence="3">
    <location>
        <begin position="126"/>
        <end position="268"/>
    </location>
</feature>
<evidence type="ECO:0000256" key="1">
    <source>
        <dbReference type="ARBA" id="ARBA00022679"/>
    </source>
</evidence>
<gene>
    <name evidence="4" type="ORF">I6N96_04935</name>
</gene>
<evidence type="ECO:0000256" key="2">
    <source>
        <dbReference type="ARBA" id="ARBA00023315"/>
    </source>
</evidence>
<reference evidence="4 5" key="1">
    <citation type="submission" date="2020-12" db="EMBL/GenBank/DDBJ databases">
        <title>Vagococcus allomyrinae sp. nov. and Enterococcus lavae sp. nov., isolated from the larvae of Allomyrina dichotoma.</title>
        <authorList>
            <person name="Lee S.D."/>
        </authorList>
    </citation>
    <scope>NUCLEOTIDE SEQUENCE [LARGE SCALE GENOMIC DNA]</scope>
    <source>
        <strain evidence="4 5">BWM-S5</strain>
    </source>
</reference>
<keyword evidence="5" id="KW-1185">Reference proteome</keyword>
<dbReference type="SUPFAM" id="SSF55729">
    <property type="entry name" value="Acyl-CoA N-acyltransferases (Nat)"/>
    <property type="match status" value="1"/>
</dbReference>
<evidence type="ECO:0000313" key="5">
    <source>
        <dbReference type="Proteomes" id="UP000673375"/>
    </source>
</evidence>
<dbReference type="InterPro" id="IPR000182">
    <property type="entry name" value="GNAT_dom"/>
</dbReference>
<dbReference type="RefSeq" id="WP_209556405.1">
    <property type="nucleotide sequence ID" value="NZ_JAEDXU010000002.1"/>
</dbReference>
<evidence type="ECO:0000259" key="3">
    <source>
        <dbReference type="PROSITE" id="PS51186"/>
    </source>
</evidence>
<dbReference type="PROSITE" id="PS51186">
    <property type="entry name" value="GNAT"/>
    <property type="match status" value="1"/>
</dbReference>
<evidence type="ECO:0000313" key="4">
    <source>
        <dbReference type="EMBL" id="MBP1045613.1"/>
    </source>
</evidence>
<dbReference type="CDD" id="cd04301">
    <property type="entry name" value="NAT_SF"/>
    <property type="match status" value="1"/>
</dbReference>
<accession>A0ABS4CGP2</accession>
<dbReference type="PANTHER" id="PTHR43420">
    <property type="entry name" value="ACETYLTRANSFERASE"/>
    <property type="match status" value="1"/>
</dbReference>
<dbReference type="InterPro" id="IPR016181">
    <property type="entry name" value="Acyl_CoA_acyltransferase"/>
</dbReference>
<dbReference type="Proteomes" id="UP000673375">
    <property type="component" value="Unassembled WGS sequence"/>
</dbReference>